<dbReference type="EMBL" id="CM002924">
    <property type="protein sequence ID" value="KGN60428.1"/>
    <property type="molecule type" value="Genomic_DNA"/>
</dbReference>
<evidence type="ECO:0000313" key="2">
    <source>
        <dbReference type="EMBL" id="KGN60428.1"/>
    </source>
</evidence>
<dbReference type="AlphaFoldDB" id="A0A0A0LF75"/>
<feature type="compositionally biased region" description="Low complexity" evidence="1">
    <location>
        <begin position="10"/>
        <end position="19"/>
    </location>
</feature>
<dbReference type="KEGG" id="csv:101203507"/>
<accession>A0A0A0LF75</accession>
<reference evidence="2 3" key="1">
    <citation type="journal article" date="2009" name="Nat. Genet.">
        <title>The genome of the cucumber, Cucumis sativus L.</title>
        <authorList>
            <person name="Huang S."/>
            <person name="Li R."/>
            <person name="Zhang Z."/>
            <person name="Li L."/>
            <person name="Gu X."/>
            <person name="Fan W."/>
            <person name="Lucas W.J."/>
            <person name="Wang X."/>
            <person name="Xie B."/>
            <person name="Ni P."/>
            <person name="Ren Y."/>
            <person name="Zhu H."/>
            <person name="Li J."/>
            <person name="Lin K."/>
            <person name="Jin W."/>
            <person name="Fei Z."/>
            <person name="Li G."/>
            <person name="Staub J."/>
            <person name="Kilian A."/>
            <person name="van der Vossen E.A."/>
            <person name="Wu Y."/>
            <person name="Guo J."/>
            <person name="He J."/>
            <person name="Jia Z."/>
            <person name="Ren Y."/>
            <person name="Tian G."/>
            <person name="Lu Y."/>
            <person name="Ruan J."/>
            <person name="Qian W."/>
            <person name="Wang M."/>
            <person name="Huang Q."/>
            <person name="Li B."/>
            <person name="Xuan Z."/>
            <person name="Cao J."/>
            <person name="Asan"/>
            <person name="Wu Z."/>
            <person name="Zhang J."/>
            <person name="Cai Q."/>
            <person name="Bai Y."/>
            <person name="Zhao B."/>
            <person name="Han Y."/>
            <person name="Li Y."/>
            <person name="Li X."/>
            <person name="Wang S."/>
            <person name="Shi Q."/>
            <person name="Liu S."/>
            <person name="Cho W.K."/>
            <person name="Kim J.Y."/>
            <person name="Xu Y."/>
            <person name="Heller-Uszynska K."/>
            <person name="Miao H."/>
            <person name="Cheng Z."/>
            <person name="Zhang S."/>
            <person name="Wu J."/>
            <person name="Yang Y."/>
            <person name="Kang H."/>
            <person name="Li M."/>
            <person name="Liang H."/>
            <person name="Ren X."/>
            <person name="Shi Z."/>
            <person name="Wen M."/>
            <person name="Jian M."/>
            <person name="Yang H."/>
            <person name="Zhang G."/>
            <person name="Yang Z."/>
            <person name="Chen R."/>
            <person name="Liu S."/>
            <person name="Li J."/>
            <person name="Ma L."/>
            <person name="Liu H."/>
            <person name="Zhou Y."/>
            <person name="Zhao J."/>
            <person name="Fang X."/>
            <person name="Li G."/>
            <person name="Fang L."/>
            <person name="Li Y."/>
            <person name="Liu D."/>
            <person name="Zheng H."/>
            <person name="Zhang Y."/>
            <person name="Qin N."/>
            <person name="Li Z."/>
            <person name="Yang G."/>
            <person name="Yang S."/>
            <person name="Bolund L."/>
            <person name="Kristiansen K."/>
            <person name="Zheng H."/>
            <person name="Li S."/>
            <person name="Zhang X."/>
            <person name="Yang H."/>
            <person name="Wang J."/>
            <person name="Sun R."/>
            <person name="Zhang B."/>
            <person name="Jiang S."/>
            <person name="Wang J."/>
            <person name="Du Y."/>
            <person name="Li S."/>
        </authorList>
    </citation>
    <scope>NUCLEOTIDE SEQUENCE [LARGE SCALE GENOMIC DNA]</scope>
    <source>
        <strain evidence="3">cv. 9930</strain>
    </source>
</reference>
<evidence type="ECO:0008006" key="4">
    <source>
        <dbReference type="Google" id="ProtNLM"/>
    </source>
</evidence>
<gene>
    <name evidence="2" type="ORF">Csa_3G910650</name>
</gene>
<reference evidence="2 3" key="4">
    <citation type="journal article" date="2011" name="BMC Genomics">
        <title>RNA-Seq improves annotation of protein-coding genes in the cucumber genome.</title>
        <authorList>
            <person name="Li Z."/>
            <person name="Zhang Z."/>
            <person name="Yan P."/>
            <person name="Huang S."/>
            <person name="Fei Z."/>
            <person name="Lin K."/>
        </authorList>
    </citation>
    <scope>NUCLEOTIDE SEQUENCE [LARGE SCALE GENOMIC DNA]</scope>
    <source>
        <strain evidence="3">cv. 9930</strain>
    </source>
</reference>
<name>A0A0A0LF75_CUCSA</name>
<organism evidence="2 3">
    <name type="scientific">Cucumis sativus</name>
    <name type="common">Cucumber</name>
    <dbReference type="NCBI Taxonomy" id="3659"/>
    <lineage>
        <taxon>Eukaryota</taxon>
        <taxon>Viridiplantae</taxon>
        <taxon>Streptophyta</taxon>
        <taxon>Embryophyta</taxon>
        <taxon>Tracheophyta</taxon>
        <taxon>Spermatophyta</taxon>
        <taxon>Magnoliopsida</taxon>
        <taxon>eudicotyledons</taxon>
        <taxon>Gunneridae</taxon>
        <taxon>Pentapetalae</taxon>
        <taxon>rosids</taxon>
        <taxon>fabids</taxon>
        <taxon>Cucurbitales</taxon>
        <taxon>Cucurbitaceae</taxon>
        <taxon>Benincaseae</taxon>
        <taxon>Cucumis</taxon>
    </lineage>
</organism>
<feature type="region of interest" description="Disordered" evidence="1">
    <location>
        <begin position="1"/>
        <end position="39"/>
    </location>
</feature>
<sequence length="99" mass="10706">MGLLSWWKGQSPPSDSTSKPPQPPPKNLSQPAEVPGLNGALQVPRLDTSVTIFEFGSVSSSSDKVTLTGYCPVSDEFEPCRWEILPASDSNAPLFRVVF</sequence>
<dbReference type="eggNOG" id="KOG1196">
    <property type="taxonomic scope" value="Eukaryota"/>
</dbReference>
<proteinExistence type="predicted"/>
<evidence type="ECO:0000256" key="1">
    <source>
        <dbReference type="SAM" id="MobiDB-lite"/>
    </source>
</evidence>
<dbReference type="STRING" id="3659.A0A0A0LF75"/>
<dbReference type="OMA" id="FEPCRWE"/>
<protein>
    <recommendedName>
        <fullName evidence="4">Allyl alcohol dehydrogenase-like protein</fullName>
    </recommendedName>
</protein>
<evidence type="ECO:0000313" key="3">
    <source>
        <dbReference type="Proteomes" id="UP000029981"/>
    </source>
</evidence>
<dbReference type="Gramene" id="KGN60428">
    <property type="protein sequence ID" value="KGN60428"/>
    <property type="gene ID" value="Csa_3G910650"/>
</dbReference>
<dbReference type="Proteomes" id="UP000029981">
    <property type="component" value="Chromosome 3"/>
</dbReference>
<reference evidence="2 3" key="2">
    <citation type="journal article" date="2009" name="PLoS ONE">
        <title>An integrated genetic and cytogenetic map of the cucumber genome.</title>
        <authorList>
            <person name="Ren Y."/>
            <person name="Zhang Z."/>
            <person name="Liu J."/>
            <person name="Staub J.E."/>
            <person name="Han Y."/>
            <person name="Cheng Z."/>
            <person name="Li X."/>
            <person name="Lu J."/>
            <person name="Miao H."/>
            <person name="Kang H."/>
            <person name="Xie B."/>
            <person name="Gu X."/>
            <person name="Wang X."/>
            <person name="Du Y."/>
            <person name="Jin W."/>
            <person name="Huang S."/>
        </authorList>
    </citation>
    <scope>NUCLEOTIDE SEQUENCE [LARGE SCALE GENOMIC DNA]</scope>
    <source>
        <strain evidence="3">cv. 9930</strain>
    </source>
</reference>
<reference evidence="2 3" key="3">
    <citation type="journal article" date="2010" name="BMC Genomics">
        <title>Transcriptome sequencing and comparative analysis of cucumber flowers with different sex types.</title>
        <authorList>
            <person name="Guo S."/>
            <person name="Zheng Y."/>
            <person name="Joung J.G."/>
            <person name="Liu S."/>
            <person name="Zhang Z."/>
            <person name="Crasta O.R."/>
            <person name="Sobral B.W."/>
            <person name="Xu Y."/>
            <person name="Huang S."/>
            <person name="Fei Z."/>
        </authorList>
    </citation>
    <scope>NUCLEOTIDE SEQUENCE [LARGE SCALE GENOMIC DNA]</scope>
    <source>
        <strain evidence="3">cv. 9930</strain>
    </source>
</reference>
<keyword evidence="3" id="KW-1185">Reference proteome</keyword>